<dbReference type="EMBL" id="PDJE01000001">
    <property type="protein sequence ID" value="PFG31754.1"/>
    <property type="molecule type" value="Genomic_DNA"/>
</dbReference>
<dbReference type="PANTHER" id="PTHR30487:SF0">
    <property type="entry name" value="PREPILIN LEADER PEPTIDASE_N-METHYLTRANSFERASE-RELATED"/>
    <property type="match status" value="1"/>
</dbReference>
<feature type="transmembrane region" description="Helical" evidence="2">
    <location>
        <begin position="36"/>
        <end position="54"/>
    </location>
</feature>
<feature type="transmembrane region" description="Helical" evidence="2">
    <location>
        <begin position="12"/>
        <end position="30"/>
    </location>
</feature>
<feature type="domain" description="Prepilin type IV endopeptidase peptidase" evidence="3">
    <location>
        <begin position="57"/>
        <end position="150"/>
    </location>
</feature>
<proteinExistence type="inferred from homology"/>
<keyword evidence="5" id="KW-1185">Reference proteome</keyword>
<dbReference type="GO" id="GO:0006465">
    <property type="term" value="P:signal peptide processing"/>
    <property type="evidence" value="ECO:0007669"/>
    <property type="project" value="TreeGrafter"/>
</dbReference>
<keyword evidence="4" id="KW-0489">Methyltransferase</keyword>
<protein>
    <submittedName>
        <fullName evidence="4">Leader peptidase (Prepilin peptidase)/N-methyltransferase</fullName>
    </submittedName>
</protein>
<dbReference type="AlphaFoldDB" id="A0A2A9DYT2"/>
<dbReference type="GO" id="GO:0005886">
    <property type="term" value="C:plasma membrane"/>
    <property type="evidence" value="ECO:0007669"/>
    <property type="project" value="TreeGrafter"/>
</dbReference>
<evidence type="ECO:0000256" key="2">
    <source>
        <dbReference type="SAM" id="Phobius"/>
    </source>
</evidence>
<dbReference type="Proteomes" id="UP000221369">
    <property type="component" value="Unassembled WGS sequence"/>
</dbReference>
<reference evidence="4 5" key="1">
    <citation type="submission" date="2017-10" db="EMBL/GenBank/DDBJ databases">
        <title>Sequencing the genomes of 1000 actinobacteria strains.</title>
        <authorList>
            <person name="Klenk H.-P."/>
        </authorList>
    </citation>
    <scope>NUCLEOTIDE SEQUENCE [LARGE SCALE GENOMIC DNA]</scope>
    <source>
        <strain evidence="4 5">DSM 21798</strain>
    </source>
</reference>
<dbReference type="RefSeq" id="WP_098408726.1">
    <property type="nucleotide sequence ID" value="NZ_PDJE01000001.1"/>
</dbReference>
<dbReference type="PANTHER" id="PTHR30487">
    <property type="entry name" value="TYPE 4 PREPILIN-LIKE PROTEINS LEADER PEPTIDE-PROCESSING ENZYME"/>
    <property type="match status" value="1"/>
</dbReference>
<dbReference type="GO" id="GO:0032259">
    <property type="term" value="P:methylation"/>
    <property type="evidence" value="ECO:0007669"/>
    <property type="project" value="UniProtKB-KW"/>
</dbReference>
<keyword evidence="2" id="KW-0472">Membrane</keyword>
<keyword evidence="4" id="KW-0808">Transferase</keyword>
<feature type="transmembrane region" description="Helical" evidence="2">
    <location>
        <begin position="123"/>
        <end position="156"/>
    </location>
</feature>
<feature type="transmembrane region" description="Helical" evidence="2">
    <location>
        <begin position="66"/>
        <end position="85"/>
    </location>
</feature>
<evidence type="ECO:0000313" key="4">
    <source>
        <dbReference type="EMBL" id="PFG31754.1"/>
    </source>
</evidence>
<evidence type="ECO:0000259" key="3">
    <source>
        <dbReference type="Pfam" id="PF01478"/>
    </source>
</evidence>
<name>A0A2A9DYT2_9MICO</name>
<gene>
    <name evidence="4" type="ORF">ATJ78_2733</name>
</gene>
<evidence type="ECO:0000256" key="1">
    <source>
        <dbReference type="ARBA" id="ARBA00005801"/>
    </source>
</evidence>
<feature type="transmembrane region" description="Helical" evidence="2">
    <location>
        <begin position="91"/>
        <end position="111"/>
    </location>
</feature>
<organism evidence="4 5">
    <name type="scientific">Paramicrobacterium agarici</name>
    <dbReference type="NCBI Taxonomy" id="630514"/>
    <lineage>
        <taxon>Bacteria</taxon>
        <taxon>Bacillati</taxon>
        <taxon>Actinomycetota</taxon>
        <taxon>Actinomycetes</taxon>
        <taxon>Micrococcales</taxon>
        <taxon>Microbacteriaceae</taxon>
        <taxon>Paramicrobacterium</taxon>
    </lineage>
</organism>
<dbReference type="Gene3D" id="1.20.120.1220">
    <property type="match status" value="1"/>
</dbReference>
<comment type="caution">
    <text evidence="4">The sequence shown here is derived from an EMBL/GenBank/DDBJ whole genome shotgun (WGS) entry which is preliminary data.</text>
</comment>
<keyword evidence="2" id="KW-0812">Transmembrane</keyword>
<accession>A0A2A9DYT2</accession>
<dbReference type="InterPro" id="IPR050882">
    <property type="entry name" value="Prepilin_peptidase/N-MTase"/>
</dbReference>
<evidence type="ECO:0000313" key="5">
    <source>
        <dbReference type="Proteomes" id="UP000221369"/>
    </source>
</evidence>
<dbReference type="GO" id="GO:0008168">
    <property type="term" value="F:methyltransferase activity"/>
    <property type="evidence" value="ECO:0007669"/>
    <property type="project" value="UniProtKB-KW"/>
</dbReference>
<dbReference type="Pfam" id="PF01478">
    <property type="entry name" value="Peptidase_A24"/>
    <property type="match status" value="1"/>
</dbReference>
<dbReference type="GO" id="GO:0004190">
    <property type="term" value="F:aspartic-type endopeptidase activity"/>
    <property type="evidence" value="ECO:0007669"/>
    <property type="project" value="InterPro"/>
</dbReference>
<comment type="similarity">
    <text evidence="1">Belongs to the peptidase A24 family.</text>
</comment>
<sequence length="188" mass="18954">MTEGGTAQATRSVGRWLPMAATLVTTGLVLSLAAGWSWLLLGLGAVAVVTWPLIDADIAEHRLPNALVLPCYPIALVSVLAHAMASGSSPVFAIVIAAASIAAFGLMHVLGGMGMGDVKLVGVLGLLLGALGATGVIVGVAAAFLFGAVAGAWAMATQQRAASHRIPFGPFLLVGFWFGVLASIVRAA</sequence>
<feature type="transmembrane region" description="Helical" evidence="2">
    <location>
        <begin position="168"/>
        <end position="185"/>
    </location>
</feature>
<keyword evidence="2" id="KW-1133">Transmembrane helix</keyword>
<dbReference type="InterPro" id="IPR000045">
    <property type="entry name" value="Prepilin_IV_endopep_pep"/>
</dbReference>